<dbReference type="OMA" id="CKSIRCS"/>
<accession>V4L6R0</accession>
<gene>
    <name evidence="2" type="ORF">EUTSA_v10009911mg</name>
</gene>
<feature type="chain" id="PRO_5004721114" description="EB domain-containing protein" evidence="1">
    <location>
        <begin position="21"/>
        <end position="76"/>
    </location>
</feature>
<dbReference type="Proteomes" id="UP000030689">
    <property type="component" value="Unassembled WGS sequence"/>
</dbReference>
<sequence>MMQSKTTLLILFTLFLSSFQELIIPCKTSEQCKSIRCSNGSGQCVNGQCQCPSLKPVNPMTTNTPVKCKTTNTPEK</sequence>
<keyword evidence="1" id="KW-0732">Signal</keyword>
<keyword evidence="3" id="KW-1185">Reference proteome</keyword>
<proteinExistence type="predicted"/>
<evidence type="ECO:0008006" key="4">
    <source>
        <dbReference type="Google" id="ProtNLM"/>
    </source>
</evidence>
<protein>
    <recommendedName>
        <fullName evidence="4">EB domain-containing protein</fullName>
    </recommendedName>
</protein>
<dbReference type="AlphaFoldDB" id="V4L6R0"/>
<evidence type="ECO:0000256" key="1">
    <source>
        <dbReference type="SAM" id="SignalP"/>
    </source>
</evidence>
<dbReference type="EMBL" id="KI517683">
    <property type="protein sequence ID" value="ESQ35463.1"/>
    <property type="molecule type" value="Genomic_DNA"/>
</dbReference>
<dbReference type="eggNOG" id="ENOG502R2CG">
    <property type="taxonomic scope" value="Eukaryota"/>
</dbReference>
<reference evidence="2 3" key="1">
    <citation type="journal article" date="2013" name="Front. Plant Sci.">
        <title>The Reference Genome of the Halophytic Plant Eutrema salsugineum.</title>
        <authorList>
            <person name="Yang R."/>
            <person name="Jarvis D.E."/>
            <person name="Chen H."/>
            <person name="Beilstein M.A."/>
            <person name="Grimwood J."/>
            <person name="Jenkins J."/>
            <person name="Shu S."/>
            <person name="Prochnik S."/>
            <person name="Xin M."/>
            <person name="Ma C."/>
            <person name="Schmutz J."/>
            <person name="Wing R.A."/>
            <person name="Mitchell-Olds T."/>
            <person name="Schumaker K.S."/>
            <person name="Wang X."/>
        </authorList>
    </citation>
    <scope>NUCLEOTIDE SEQUENCE [LARGE SCALE GENOMIC DNA]</scope>
</reference>
<evidence type="ECO:0000313" key="2">
    <source>
        <dbReference type="EMBL" id="ESQ35463.1"/>
    </source>
</evidence>
<dbReference type="KEGG" id="eus:EUTSA_v10009911mg"/>
<name>V4L6R0_EUTSA</name>
<feature type="signal peptide" evidence="1">
    <location>
        <begin position="1"/>
        <end position="20"/>
    </location>
</feature>
<organism evidence="2 3">
    <name type="scientific">Eutrema salsugineum</name>
    <name type="common">Saltwater cress</name>
    <name type="synonym">Sisymbrium salsugineum</name>
    <dbReference type="NCBI Taxonomy" id="72664"/>
    <lineage>
        <taxon>Eukaryota</taxon>
        <taxon>Viridiplantae</taxon>
        <taxon>Streptophyta</taxon>
        <taxon>Embryophyta</taxon>
        <taxon>Tracheophyta</taxon>
        <taxon>Spermatophyta</taxon>
        <taxon>Magnoliopsida</taxon>
        <taxon>eudicotyledons</taxon>
        <taxon>Gunneridae</taxon>
        <taxon>Pentapetalae</taxon>
        <taxon>rosids</taxon>
        <taxon>malvids</taxon>
        <taxon>Brassicales</taxon>
        <taxon>Brassicaceae</taxon>
        <taxon>Eutremeae</taxon>
        <taxon>Eutrema</taxon>
    </lineage>
</organism>
<evidence type="ECO:0000313" key="3">
    <source>
        <dbReference type="Proteomes" id="UP000030689"/>
    </source>
</evidence>
<dbReference type="Gramene" id="ESQ35463">
    <property type="protein sequence ID" value="ESQ35463"/>
    <property type="gene ID" value="EUTSA_v10009911mg"/>
</dbReference>